<dbReference type="AlphaFoldDB" id="A0A150G3V6"/>
<dbReference type="OrthoDB" id="542819at2759"/>
<organism evidence="2 3">
    <name type="scientific">Gonium pectorale</name>
    <name type="common">Green alga</name>
    <dbReference type="NCBI Taxonomy" id="33097"/>
    <lineage>
        <taxon>Eukaryota</taxon>
        <taxon>Viridiplantae</taxon>
        <taxon>Chlorophyta</taxon>
        <taxon>core chlorophytes</taxon>
        <taxon>Chlorophyceae</taxon>
        <taxon>CS clade</taxon>
        <taxon>Chlamydomonadales</taxon>
        <taxon>Volvocaceae</taxon>
        <taxon>Gonium</taxon>
    </lineage>
</organism>
<evidence type="ECO:0000256" key="1">
    <source>
        <dbReference type="SAM" id="Phobius"/>
    </source>
</evidence>
<proteinExistence type="predicted"/>
<dbReference type="EMBL" id="LSYV01000066">
    <property type="protein sequence ID" value="KXZ44537.1"/>
    <property type="molecule type" value="Genomic_DNA"/>
</dbReference>
<evidence type="ECO:0000313" key="2">
    <source>
        <dbReference type="EMBL" id="KXZ44537.1"/>
    </source>
</evidence>
<feature type="transmembrane region" description="Helical" evidence="1">
    <location>
        <begin position="100"/>
        <end position="118"/>
    </location>
</feature>
<accession>A0A150G3V6</accession>
<keyword evidence="1" id="KW-0812">Transmembrane</keyword>
<gene>
    <name evidence="2" type="ORF">GPECTOR_65g155</name>
</gene>
<comment type="caution">
    <text evidence="2">The sequence shown here is derived from an EMBL/GenBank/DDBJ whole genome shotgun (WGS) entry which is preliminary data.</text>
</comment>
<sequence>MAPLTVRTGVGVIPCRRYQARLLSVQKFPARLAVPVKGSTVSEVAVLADATVSDLASAFTAVTSSPEIREAGSFLLEHPVASFAISVGAVLLIPKLIEAFVRYLAAPVAIALVAFYTIENPEESATMVTTVLEWINAHPELTSLLALGLALFGLAPALLTAFGATALIYGLLSISFGTQLPEVREMQGEFKETVSRVQLLTSVAGLRFQQLQQLLK</sequence>
<protein>
    <submittedName>
        <fullName evidence="2">Uncharacterized protein</fullName>
    </submittedName>
</protein>
<keyword evidence="1" id="KW-1133">Transmembrane helix</keyword>
<reference evidence="3" key="1">
    <citation type="journal article" date="2016" name="Nat. Commun.">
        <title>The Gonium pectorale genome demonstrates co-option of cell cycle regulation during the evolution of multicellularity.</title>
        <authorList>
            <person name="Hanschen E.R."/>
            <person name="Marriage T.N."/>
            <person name="Ferris P.J."/>
            <person name="Hamaji T."/>
            <person name="Toyoda A."/>
            <person name="Fujiyama A."/>
            <person name="Neme R."/>
            <person name="Noguchi H."/>
            <person name="Minakuchi Y."/>
            <person name="Suzuki M."/>
            <person name="Kawai-Toyooka H."/>
            <person name="Smith D.R."/>
            <person name="Sparks H."/>
            <person name="Anderson J."/>
            <person name="Bakaric R."/>
            <person name="Luria V."/>
            <person name="Karger A."/>
            <person name="Kirschner M.W."/>
            <person name="Durand P.M."/>
            <person name="Michod R.E."/>
            <person name="Nozaki H."/>
            <person name="Olson B.J."/>
        </authorList>
    </citation>
    <scope>NUCLEOTIDE SEQUENCE [LARGE SCALE GENOMIC DNA]</scope>
    <source>
        <strain evidence="3">NIES-2863</strain>
    </source>
</reference>
<name>A0A150G3V6_GONPE</name>
<evidence type="ECO:0000313" key="3">
    <source>
        <dbReference type="Proteomes" id="UP000075714"/>
    </source>
</evidence>
<feature type="transmembrane region" description="Helical" evidence="1">
    <location>
        <begin position="144"/>
        <end position="172"/>
    </location>
</feature>
<keyword evidence="1" id="KW-0472">Membrane</keyword>
<keyword evidence="3" id="KW-1185">Reference proteome</keyword>
<dbReference type="Proteomes" id="UP000075714">
    <property type="component" value="Unassembled WGS sequence"/>
</dbReference>